<gene>
    <name evidence="3" type="ordered locus">Isop_2052</name>
</gene>
<dbReference type="KEGG" id="ipa:Isop_2052"/>
<evidence type="ECO:0000256" key="2">
    <source>
        <dbReference type="SAM" id="Phobius"/>
    </source>
</evidence>
<dbReference type="EMBL" id="CP002353">
    <property type="protein sequence ID" value="ADV62632.1"/>
    <property type="molecule type" value="Genomic_DNA"/>
</dbReference>
<name>E8R3P7_ISOPI</name>
<feature type="region of interest" description="Disordered" evidence="1">
    <location>
        <begin position="1"/>
        <end position="30"/>
    </location>
</feature>
<dbReference type="STRING" id="575540.Isop_2052"/>
<protein>
    <submittedName>
        <fullName evidence="3">Uncharacterized protein</fullName>
    </submittedName>
</protein>
<reference evidence="3 4" key="2">
    <citation type="journal article" date="2011" name="Stand. Genomic Sci.">
        <title>Complete genome sequence of Isosphaera pallida type strain (IS1B).</title>
        <authorList>
            <consortium name="US DOE Joint Genome Institute (JGI-PGF)"/>
            <person name="Goker M."/>
            <person name="Cleland D."/>
            <person name="Saunders E."/>
            <person name="Lapidus A."/>
            <person name="Nolan M."/>
            <person name="Lucas S."/>
            <person name="Hammon N."/>
            <person name="Deshpande S."/>
            <person name="Cheng J.F."/>
            <person name="Tapia R."/>
            <person name="Han C."/>
            <person name="Goodwin L."/>
            <person name="Pitluck S."/>
            <person name="Liolios K."/>
            <person name="Pagani I."/>
            <person name="Ivanova N."/>
            <person name="Mavromatis K."/>
            <person name="Pati A."/>
            <person name="Chen A."/>
            <person name="Palaniappan K."/>
            <person name="Land M."/>
            <person name="Hauser L."/>
            <person name="Chang Y.J."/>
            <person name="Jeffries C.D."/>
            <person name="Detter J.C."/>
            <person name="Beck B."/>
            <person name="Woyke T."/>
            <person name="Bristow J."/>
            <person name="Eisen J.A."/>
            <person name="Markowitz V."/>
            <person name="Hugenholtz P."/>
            <person name="Kyrpides N.C."/>
            <person name="Klenk H.P."/>
        </authorList>
    </citation>
    <scope>NUCLEOTIDE SEQUENCE [LARGE SCALE GENOMIC DNA]</scope>
    <source>
        <strain evidence="4">ATCC 43644 / DSM 9630 / IS1B</strain>
    </source>
</reference>
<reference key="1">
    <citation type="submission" date="2010-11" db="EMBL/GenBank/DDBJ databases">
        <title>The complete sequence of chromosome of Isophaera pallida ATCC 43644.</title>
        <authorList>
            <consortium name="US DOE Joint Genome Institute (JGI-PGF)"/>
            <person name="Lucas S."/>
            <person name="Copeland A."/>
            <person name="Lapidus A."/>
            <person name="Bruce D."/>
            <person name="Goodwin L."/>
            <person name="Pitluck S."/>
            <person name="Kyrpides N."/>
            <person name="Mavromatis K."/>
            <person name="Pagani I."/>
            <person name="Ivanova N."/>
            <person name="Saunders E."/>
            <person name="Brettin T."/>
            <person name="Detter J.C."/>
            <person name="Han C."/>
            <person name="Tapia R."/>
            <person name="Land M."/>
            <person name="Hauser L."/>
            <person name="Markowitz V."/>
            <person name="Cheng J.-F."/>
            <person name="Hugenholtz P."/>
            <person name="Woyke T."/>
            <person name="Wu D."/>
            <person name="Eisen J.A."/>
        </authorList>
    </citation>
    <scope>NUCLEOTIDE SEQUENCE</scope>
    <source>
        <strain>ATCC 43644</strain>
    </source>
</reference>
<proteinExistence type="predicted"/>
<keyword evidence="2" id="KW-1133">Transmembrane helix</keyword>
<organism evidence="3 4">
    <name type="scientific">Isosphaera pallida (strain ATCC 43644 / DSM 9630 / IS1B)</name>
    <dbReference type="NCBI Taxonomy" id="575540"/>
    <lineage>
        <taxon>Bacteria</taxon>
        <taxon>Pseudomonadati</taxon>
        <taxon>Planctomycetota</taxon>
        <taxon>Planctomycetia</taxon>
        <taxon>Isosphaerales</taxon>
        <taxon>Isosphaeraceae</taxon>
        <taxon>Isosphaera</taxon>
    </lineage>
</organism>
<feature type="region of interest" description="Disordered" evidence="1">
    <location>
        <begin position="111"/>
        <end position="130"/>
    </location>
</feature>
<feature type="transmembrane region" description="Helical" evidence="2">
    <location>
        <begin position="67"/>
        <end position="92"/>
    </location>
</feature>
<evidence type="ECO:0000313" key="3">
    <source>
        <dbReference type="EMBL" id="ADV62632.1"/>
    </source>
</evidence>
<dbReference type="Proteomes" id="UP000008631">
    <property type="component" value="Chromosome"/>
</dbReference>
<keyword evidence="2" id="KW-0472">Membrane</keyword>
<evidence type="ECO:0000313" key="4">
    <source>
        <dbReference type="Proteomes" id="UP000008631"/>
    </source>
</evidence>
<dbReference type="InParanoid" id="E8R3P7"/>
<dbReference type="AlphaFoldDB" id="E8R3P7"/>
<dbReference type="RefSeq" id="WP_013564920.1">
    <property type="nucleotide sequence ID" value="NC_014962.1"/>
</dbReference>
<evidence type="ECO:0000256" key="1">
    <source>
        <dbReference type="SAM" id="MobiDB-lite"/>
    </source>
</evidence>
<sequence length="130" mass="13943">MIPVHPFGQTTTPIPTDDPPPNRQAESEAEPVFTVRTDLANKTAAGTNVGVAVRSAPLDPPSRELGLAAALLMGVTLAIIVVFGLLLGWYVVRRGRLLRERIPLPRVIEPLRDPNADLDQPTADGPVTQP</sequence>
<keyword evidence="2" id="KW-0812">Transmembrane</keyword>
<keyword evidence="4" id="KW-1185">Reference proteome</keyword>
<dbReference type="HOGENOM" id="CLU_1935201_0_0_0"/>
<accession>E8R3P7</accession>